<dbReference type="InterPro" id="IPR024641">
    <property type="entry name" value="HRS_helical"/>
</dbReference>
<keyword evidence="5" id="KW-1185">Reference proteome</keyword>
<feature type="coiled-coil region" evidence="1">
    <location>
        <begin position="226"/>
        <end position="253"/>
    </location>
</feature>
<dbReference type="AlphaFoldDB" id="A0A4U5LTY9"/>
<feature type="domain" description="Hepatocyte growth factor-regulated tyrosine kinase substrate helical" evidence="3">
    <location>
        <begin position="156"/>
        <end position="247"/>
    </location>
</feature>
<dbReference type="PANTHER" id="PTHR46275:SF1">
    <property type="entry name" value="HEPATOCYTE GROWTH FACTOR-REGULATED TYROSINE KINASE SUBSTRATE"/>
    <property type="match status" value="1"/>
</dbReference>
<dbReference type="InterPro" id="IPR017073">
    <property type="entry name" value="HGS/VPS27"/>
</dbReference>
<dbReference type="PROSITE" id="PS50330">
    <property type="entry name" value="UIM"/>
    <property type="match status" value="1"/>
</dbReference>
<accession>A0A4U5LTY9</accession>
<reference evidence="4 5" key="2">
    <citation type="journal article" date="2019" name="G3 (Bethesda)">
        <title>Hybrid Assembly of the Genome of the Entomopathogenic Nematode Steinernema carpocapsae Identifies the X-Chromosome.</title>
        <authorList>
            <person name="Serra L."/>
            <person name="Macchietto M."/>
            <person name="Macias-Munoz A."/>
            <person name="McGill C.J."/>
            <person name="Rodriguez I.M."/>
            <person name="Rodriguez B."/>
            <person name="Murad R."/>
            <person name="Mortazavi A."/>
        </authorList>
    </citation>
    <scope>NUCLEOTIDE SEQUENCE [LARGE SCALE GENOMIC DNA]</scope>
    <source>
        <strain evidence="4 5">ALL</strain>
    </source>
</reference>
<comment type="caution">
    <text evidence="4">The sequence shown here is derived from an EMBL/GenBank/DDBJ whole genome shotgun (WGS) entry which is preliminary data.</text>
</comment>
<dbReference type="Proteomes" id="UP000298663">
    <property type="component" value="Unassembled WGS sequence"/>
</dbReference>
<proteinExistence type="predicted"/>
<dbReference type="PANTHER" id="PTHR46275">
    <property type="entry name" value="HEPATOCYTE GROWTH FACTOR-REGULATED TYROSINE KINASE SUBSTRATE"/>
    <property type="match status" value="1"/>
</dbReference>
<reference evidence="4 5" key="1">
    <citation type="journal article" date="2015" name="Genome Biol.">
        <title>Comparative genomics of Steinernema reveals deeply conserved gene regulatory networks.</title>
        <authorList>
            <person name="Dillman A.R."/>
            <person name="Macchietto M."/>
            <person name="Porter C.F."/>
            <person name="Rogers A."/>
            <person name="Williams B."/>
            <person name="Antoshechkin I."/>
            <person name="Lee M.M."/>
            <person name="Goodwin Z."/>
            <person name="Lu X."/>
            <person name="Lewis E.E."/>
            <person name="Goodrich-Blair H."/>
            <person name="Stock S.P."/>
            <person name="Adams B.J."/>
            <person name="Sternberg P.W."/>
            <person name="Mortazavi A."/>
        </authorList>
    </citation>
    <scope>NUCLEOTIDE SEQUENCE [LARGE SCALE GENOMIC DNA]</scope>
    <source>
        <strain evidence="4 5">ALL</strain>
    </source>
</reference>
<dbReference type="GO" id="GO:0031623">
    <property type="term" value="P:receptor internalization"/>
    <property type="evidence" value="ECO:0007669"/>
    <property type="project" value="TreeGrafter"/>
</dbReference>
<feature type="region of interest" description="Disordered" evidence="2">
    <location>
        <begin position="311"/>
        <end position="332"/>
    </location>
</feature>
<evidence type="ECO:0000313" key="4">
    <source>
        <dbReference type="EMBL" id="TKR59550.1"/>
    </source>
</evidence>
<sequence>MNDVCFSQPRSFFRIDDLETGRTNRGTMKWLRSNKEEKKMERKRQEEQARAEDDDLAMAILLSKMEAEEAAKKPSGSFDDLDQPSISGLSCMDARFLSEDYWAQKAKEIEKLGRTPSEITYSPSVAMVPATPTESNVEEKPAEEEKENSEVEETKKFCDSLEFQVTSMENRIRSNLSRGRSILGDSSLQSTFVRLAELHADVIRRMAELDDKREFYEQLQDKVTLCADSRAAVNALREDYNRQNRERIMAEQQARQREIQGRLQAMRYKKQEMLFHQRNFAMQQDQMPSTSAMQQMPYVPMTPCSAMMPPEIPSTSGMTQMPQTPYPQQLSM</sequence>
<name>A0A4U5LTY9_STECR</name>
<feature type="compositionally biased region" description="Basic and acidic residues" evidence="2">
    <location>
        <begin position="33"/>
        <end position="51"/>
    </location>
</feature>
<evidence type="ECO:0000259" key="3">
    <source>
        <dbReference type="Pfam" id="PF12210"/>
    </source>
</evidence>
<keyword evidence="1" id="KW-0175">Coiled coil</keyword>
<dbReference type="GO" id="GO:0005769">
    <property type="term" value="C:early endosome"/>
    <property type="evidence" value="ECO:0007669"/>
    <property type="project" value="TreeGrafter"/>
</dbReference>
<organism evidence="4 5">
    <name type="scientific">Steinernema carpocapsae</name>
    <name type="common">Entomopathogenic nematode</name>
    <dbReference type="NCBI Taxonomy" id="34508"/>
    <lineage>
        <taxon>Eukaryota</taxon>
        <taxon>Metazoa</taxon>
        <taxon>Ecdysozoa</taxon>
        <taxon>Nematoda</taxon>
        <taxon>Chromadorea</taxon>
        <taxon>Rhabditida</taxon>
        <taxon>Tylenchina</taxon>
        <taxon>Panagrolaimomorpha</taxon>
        <taxon>Strongyloidoidea</taxon>
        <taxon>Steinernematidae</taxon>
        <taxon>Steinernema</taxon>
    </lineage>
</organism>
<gene>
    <name evidence="4" type="ORF">L596_029203</name>
</gene>
<feature type="compositionally biased region" description="Low complexity" evidence="2">
    <location>
        <begin position="318"/>
        <end position="332"/>
    </location>
</feature>
<dbReference type="Pfam" id="PF12210">
    <property type="entry name" value="Hrs_helical"/>
    <property type="match status" value="1"/>
</dbReference>
<evidence type="ECO:0000313" key="5">
    <source>
        <dbReference type="Proteomes" id="UP000298663"/>
    </source>
</evidence>
<dbReference type="OrthoDB" id="957735at2759"/>
<dbReference type="GO" id="GO:0032456">
    <property type="term" value="P:endocytic recycling"/>
    <property type="evidence" value="ECO:0007669"/>
    <property type="project" value="TreeGrafter"/>
</dbReference>
<feature type="region of interest" description="Disordered" evidence="2">
    <location>
        <begin position="130"/>
        <end position="153"/>
    </location>
</feature>
<feature type="region of interest" description="Disordered" evidence="2">
    <location>
        <begin position="33"/>
        <end position="55"/>
    </location>
</feature>
<dbReference type="Gene3D" id="1.20.5.1940">
    <property type="match status" value="1"/>
</dbReference>
<evidence type="ECO:0000256" key="1">
    <source>
        <dbReference type="SAM" id="Coils"/>
    </source>
</evidence>
<dbReference type="InterPro" id="IPR003903">
    <property type="entry name" value="UIM_dom"/>
</dbReference>
<dbReference type="GO" id="GO:0043130">
    <property type="term" value="F:ubiquitin binding"/>
    <property type="evidence" value="ECO:0007669"/>
    <property type="project" value="TreeGrafter"/>
</dbReference>
<dbReference type="EMBL" id="AZBU02000012">
    <property type="protein sequence ID" value="TKR59550.1"/>
    <property type="molecule type" value="Genomic_DNA"/>
</dbReference>
<protein>
    <recommendedName>
        <fullName evidence="3">Hepatocyte growth factor-regulated tyrosine kinase substrate helical domain-containing protein</fullName>
    </recommendedName>
</protein>
<evidence type="ECO:0000256" key="2">
    <source>
        <dbReference type="SAM" id="MobiDB-lite"/>
    </source>
</evidence>